<dbReference type="EMBL" id="MRTP01000019">
    <property type="protein sequence ID" value="OMF46942.1"/>
    <property type="molecule type" value="Genomic_DNA"/>
</dbReference>
<dbReference type="InterPro" id="IPR029058">
    <property type="entry name" value="AB_hydrolase_fold"/>
</dbReference>
<dbReference type="RefSeq" id="WP_076176477.1">
    <property type="nucleotide sequence ID" value="NZ_MRTP01000019.1"/>
</dbReference>
<feature type="domain" description="Dienelactone hydrolase" evidence="1">
    <location>
        <begin position="29"/>
        <end position="252"/>
    </location>
</feature>
<evidence type="ECO:0000313" key="2">
    <source>
        <dbReference type="EMBL" id="OMF46942.1"/>
    </source>
</evidence>
<proteinExistence type="predicted"/>
<sequence length="265" mass="29526">MLLPTEVETEKVFAKRDTADGSPAELPLFIVRPKGVSQLNLPVILLIQEAFGVNSHIQDVCRRFAAQGYVVVSPDLYYRTGLWQTFGYTEYPATAQAREPLTEGRTMGDLQAVLDYILNLEGADETRVGVIGYCMGGMLSYLTASHFSDRIKTSVVYYGGGLTAQTSQFPVAPVNRTNQIKVPVLGFFGGMDRGISKEVVEQVDQALDAANNEHTIYYYPEADHGFFCNERQSYHPLAAQDAWHRTLTWFAEKLDASDSNRPEKP</sequence>
<accession>A0A1R1E5C8</accession>
<keyword evidence="3" id="KW-1185">Reference proteome</keyword>
<dbReference type="SUPFAM" id="SSF53474">
    <property type="entry name" value="alpha/beta-Hydrolases"/>
    <property type="match status" value="1"/>
</dbReference>
<dbReference type="PANTHER" id="PTHR46623:SF6">
    <property type="entry name" value="ALPHA_BETA-HYDROLASES SUPERFAMILY PROTEIN"/>
    <property type="match status" value="1"/>
</dbReference>
<dbReference type="InterPro" id="IPR051049">
    <property type="entry name" value="Dienelactone_hydrolase-like"/>
</dbReference>
<dbReference type="AlphaFoldDB" id="A0A1R1E5C8"/>
<evidence type="ECO:0000313" key="3">
    <source>
        <dbReference type="Proteomes" id="UP000187172"/>
    </source>
</evidence>
<gene>
    <name evidence="2" type="ORF">BK138_32505</name>
</gene>
<protein>
    <recommendedName>
        <fullName evidence="1">Dienelactone hydrolase domain-containing protein</fullName>
    </recommendedName>
</protein>
<comment type="caution">
    <text evidence="2">The sequence shown here is derived from an EMBL/GenBank/DDBJ whole genome shotgun (WGS) entry which is preliminary data.</text>
</comment>
<name>A0A1R1E5C8_9BACL</name>
<dbReference type="Proteomes" id="UP000187172">
    <property type="component" value="Unassembled WGS sequence"/>
</dbReference>
<organism evidence="2 3">
    <name type="scientific">Paenibacillus rhizosphaerae</name>
    <dbReference type="NCBI Taxonomy" id="297318"/>
    <lineage>
        <taxon>Bacteria</taxon>
        <taxon>Bacillati</taxon>
        <taxon>Bacillota</taxon>
        <taxon>Bacilli</taxon>
        <taxon>Bacillales</taxon>
        <taxon>Paenibacillaceae</taxon>
        <taxon>Paenibacillus</taxon>
    </lineage>
</organism>
<dbReference type="PANTHER" id="PTHR46623">
    <property type="entry name" value="CARBOXYMETHYLENEBUTENOLIDASE-RELATED"/>
    <property type="match status" value="1"/>
</dbReference>
<dbReference type="InterPro" id="IPR002925">
    <property type="entry name" value="Dienelactn_hydro"/>
</dbReference>
<dbReference type="GO" id="GO:0016787">
    <property type="term" value="F:hydrolase activity"/>
    <property type="evidence" value="ECO:0007669"/>
    <property type="project" value="InterPro"/>
</dbReference>
<evidence type="ECO:0000259" key="1">
    <source>
        <dbReference type="Pfam" id="PF01738"/>
    </source>
</evidence>
<dbReference type="Pfam" id="PF01738">
    <property type="entry name" value="DLH"/>
    <property type="match status" value="1"/>
</dbReference>
<dbReference type="Gene3D" id="3.40.50.1820">
    <property type="entry name" value="alpha/beta hydrolase"/>
    <property type="match status" value="1"/>
</dbReference>
<reference evidence="2 3" key="1">
    <citation type="submission" date="2016-11" db="EMBL/GenBank/DDBJ databases">
        <title>Paenibacillus species isolates.</title>
        <authorList>
            <person name="Beno S.M."/>
        </authorList>
    </citation>
    <scope>NUCLEOTIDE SEQUENCE [LARGE SCALE GENOMIC DNA]</scope>
    <source>
        <strain evidence="2 3">FSL R5-0378</strain>
    </source>
</reference>
<dbReference type="STRING" id="297318.BK138_32505"/>